<keyword evidence="1" id="KW-0472">Membrane</keyword>
<dbReference type="EMBL" id="QAMZ01000034">
    <property type="protein sequence ID" value="PWL53683.1"/>
    <property type="molecule type" value="Genomic_DNA"/>
</dbReference>
<gene>
    <name evidence="2" type="ORF">DBY38_06820</name>
    <name evidence="3" type="ORF">SAMN04487885_12219</name>
</gene>
<evidence type="ECO:0000256" key="1">
    <source>
        <dbReference type="SAM" id="Phobius"/>
    </source>
</evidence>
<dbReference type="InterPro" id="IPR021359">
    <property type="entry name" value="DUF2812"/>
</dbReference>
<organism evidence="3 4">
    <name type="scientific">Clostridium cadaveris</name>
    <dbReference type="NCBI Taxonomy" id="1529"/>
    <lineage>
        <taxon>Bacteria</taxon>
        <taxon>Bacillati</taxon>
        <taxon>Bacillota</taxon>
        <taxon>Clostridia</taxon>
        <taxon>Eubacteriales</taxon>
        <taxon>Clostridiaceae</taxon>
        <taxon>Clostridium</taxon>
    </lineage>
</organism>
<feature type="transmembrane region" description="Helical" evidence="1">
    <location>
        <begin position="165"/>
        <end position="187"/>
    </location>
</feature>
<feature type="transmembrane region" description="Helical" evidence="1">
    <location>
        <begin position="129"/>
        <end position="145"/>
    </location>
</feature>
<reference evidence="3 4" key="1">
    <citation type="submission" date="2016-10" db="EMBL/GenBank/DDBJ databases">
        <authorList>
            <person name="de Groot N.N."/>
        </authorList>
    </citation>
    <scope>NUCLEOTIDE SEQUENCE [LARGE SCALE GENOMIC DNA]</scope>
    <source>
        <strain evidence="3 4">NLAE-zl-G419</strain>
    </source>
</reference>
<evidence type="ECO:0000313" key="3">
    <source>
        <dbReference type="EMBL" id="SFG03625.1"/>
    </source>
</evidence>
<dbReference type="RefSeq" id="WP_074846097.1">
    <property type="nucleotide sequence ID" value="NZ_CABMJC010000014.1"/>
</dbReference>
<accession>A0A1I2NI29</accession>
<dbReference type="Proteomes" id="UP000246114">
    <property type="component" value="Unassembled WGS sequence"/>
</dbReference>
<evidence type="ECO:0000313" key="4">
    <source>
        <dbReference type="Proteomes" id="UP000182135"/>
    </source>
</evidence>
<dbReference type="Pfam" id="PF11193">
    <property type="entry name" value="DUF2812"/>
    <property type="match status" value="1"/>
</dbReference>
<dbReference type="STRING" id="1529.SAMN04487885_12219"/>
<dbReference type="OrthoDB" id="1650893at2"/>
<keyword evidence="4" id="KW-1185">Reference proteome</keyword>
<keyword evidence="1" id="KW-0812">Transmembrane</keyword>
<evidence type="ECO:0000313" key="2">
    <source>
        <dbReference type="EMBL" id="PWL53683.1"/>
    </source>
</evidence>
<proteinExistence type="predicted"/>
<protein>
    <submittedName>
        <fullName evidence="2">DUF2812 domain-containing protein</fullName>
    </submittedName>
</protein>
<dbReference type="AlphaFoldDB" id="A0A1I2NI29"/>
<feature type="transmembrane region" description="Helical" evidence="1">
    <location>
        <begin position="216"/>
        <end position="233"/>
    </location>
</feature>
<dbReference type="Proteomes" id="UP000182135">
    <property type="component" value="Unassembled WGS sequence"/>
</dbReference>
<sequence length="378" mass="45507">MKKDKSKKVTFFIYSPYECTAVEEYLEMMAEKGWLLESIYEYFFKFKRIEPKKLKYSVEACRRLSIYDEEDTEKSREYREYCIAAGWNYVCQENKLLIFYTEDENKVILIETDDEEKFKNIFNASIPRILMKISILILFAMQLYFEFIGNRIKYAIAFNSSLFVGILYLIFIAILLTEIMSFFIWAVRSKIGERRHKFTPYNDYKRIKRKNKLKKGYILVFIILALFITRSPIDDNNPSQLSNIKLTAEDFNLNDAMKDKERERFHSSILAKYMRYSSFYDDEYRFDYEILQSEHSWIIDFYKKRALSGLKENNNVEAISDRFNFPKGVEVYSITRDKLENIFILSSIDRFIEIHKDIKDISDEEFIKIVYEKCFKEI</sequence>
<keyword evidence="1" id="KW-1133">Transmembrane helix</keyword>
<dbReference type="EMBL" id="FOOE01000022">
    <property type="protein sequence ID" value="SFG03625.1"/>
    <property type="molecule type" value="Genomic_DNA"/>
</dbReference>
<name>A0A1I2NI29_9CLOT</name>
<evidence type="ECO:0000313" key="5">
    <source>
        <dbReference type="Proteomes" id="UP000246114"/>
    </source>
</evidence>
<reference evidence="2 5" key="2">
    <citation type="submission" date="2018-03" db="EMBL/GenBank/DDBJ databases">
        <title>The uncultured portion of the human microbiome is neutrally assembled.</title>
        <authorList>
            <person name="Jeraldo P."/>
            <person name="Boardman L."/>
            <person name="White B.A."/>
            <person name="Nelson H."/>
            <person name="Goldenfeld N."/>
            <person name="Chia N."/>
        </authorList>
    </citation>
    <scope>NUCLEOTIDE SEQUENCE [LARGE SCALE GENOMIC DNA]</scope>
    <source>
        <strain evidence="2">CIM:MAG 903</strain>
    </source>
</reference>